<dbReference type="NCBIfam" id="TIGR01069">
    <property type="entry name" value="mutS2"/>
    <property type="match status" value="1"/>
</dbReference>
<dbReference type="Pfam" id="PF00488">
    <property type="entry name" value="MutS_V"/>
    <property type="match status" value="1"/>
</dbReference>
<dbReference type="InterPro" id="IPR002625">
    <property type="entry name" value="Smr_dom"/>
</dbReference>
<evidence type="ECO:0000256" key="7">
    <source>
        <dbReference type="HAMAP-Rule" id="MF_00092"/>
    </source>
</evidence>
<dbReference type="PROSITE" id="PS50828">
    <property type="entry name" value="SMR"/>
    <property type="match status" value="1"/>
</dbReference>
<dbReference type="FunFam" id="3.40.50.300:FF:000830">
    <property type="entry name" value="Endonuclease MutS2"/>
    <property type="match status" value="1"/>
</dbReference>
<dbReference type="SMART" id="SM00533">
    <property type="entry name" value="MUTSd"/>
    <property type="match status" value="1"/>
</dbReference>
<keyword evidence="12" id="KW-1185">Reference proteome</keyword>
<name>A0A9E6ZGJ3_ALIAG</name>
<gene>
    <name evidence="7" type="primary">mutS2</name>
    <name evidence="7" type="synonym">rqcU</name>
    <name evidence="11" type="ORF">K1I37_16175</name>
</gene>
<dbReference type="PANTHER" id="PTHR48466:SF2">
    <property type="entry name" value="OS10G0509000 PROTEIN"/>
    <property type="match status" value="1"/>
</dbReference>
<keyword evidence="7" id="KW-0540">Nuclease</keyword>
<evidence type="ECO:0000256" key="9">
    <source>
        <dbReference type="SAM" id="MobiDB-lite"/>
    </source>
</evidence>
<dbReference type="GO" id="GO:0030983">
    <property type="term" value="F:mismatched DNA binding"/>
    <property type="evidence" value="ECO:0007669"/>
    <property type="project" value="InterPro"/>
</dbReference>
<dbReference type="GO" id="GO:0045910">
    <property type="term" value="P:negative regulation of DNA recombination"/>
    <property type="evidence" value="ECO:0007669"/>
    <property type="project" value="InterPro"/>
</dbReference>
<accession>A0A9E6ZGJ3</accession>
<dbReference type="SUPFAM" id="SSF48334">
    <property type="entry name" value="DNA repair protein MutS, domain III"/>
    <property type="match status" value="1"/>
</dbReference>
<keyword evidence="3 7" id="KW-0378">Hydrolase</keyword>
<evidence type="ECO:0000256" key="8">
    <source>
        <dbReference type="SAM" id="Coils"/>
    </source>
</evidence>
<dbReference type="EC" id="3.1.-.-" evidence="7"/>
<dbReference type="SMART" id="SM00534">
    <property type="entry name" value="MUTSac"/>
    <property type="match status" value="1"/>
</dbReference>
<dbReference type="SMART" id="SM00463">
    <property type="entry name" value="SMR"/>
    <property type="match status" value="1"/>
</dbReference>
<dbReference type="GO" id="GO:0140664">
    <property type="term" value="F:ATP-dependent DNA damage sensor activity"/>
    <property type="evidence" value="ECO:0007669"/>
    <property type="project" value="InterPro"/>
</dbReference>
<dbReference type="InterPro" id="IPR036063">
    <property type="entry name" value="Smr_dom_sf"/>
</dbReference>
<keyword evidence="6 7" id="KW-0238">DNA-binding</keyword>
<comment type="subunit">
    <text evidence="7">Homodimer. Binds to stalled ribosomes, contacting rRNA.</text>
</comment>
<dbReference type="SUPFAM" id="SSF52540">
    <property type="entry name" value="P-loop containing nucleoside triphosphate hydrolases"/>
    <property type="match status" value="1"/>
</dbReference>
<comment type="function">
    <text evidence="7">Endonuclease that is involved in the suppression of homologous recombination and thus may have a key role in the control of bacterial genetic diversity.</text>
</comment>
<dbReference type="CDD" id="cd03280">
    <property type="entry name" value="ABC_MutS2"/>
    <property type="match status" value="1"/>
</dbReference>
<evidence type="ECO:0000256" key="5">
    <source>
        <dbReference type="ARBA" id="ARBA00022884"/>
    </source>
</evidence>
<keyword evidence="8" id="KW-0175">Coiled coil</keyword>
<dbReference type="InterPro" id="IPR000432">
    <property type="entry name" value="DNA_mismatch_repair_MutS_C"/>
</dbReference>
<dbReference type="GO" id="GO:0005524">
    <property type="term" value="F:ATP binding"/>
    <property type="evidence" value="ECO:0007669"/>
    <property type="project" value="UniProtKB-UniRule"/>
</dbReference>
<feature type="coiled-coil region" evidence="8">
    <location>
        <begin position="146"/>
        <end position="173"/>
    </location>
</feature>
<dbReference type="EC" id="3.6.4.-" evidence="7"/>
<dbReference type="InterPro" id="IPR045076">
    <property type="entry name" value="MutS"/>
</dbReference>
<keyword evidence="4 7" id="KW-0067">ATP-binding</keyword>
<comment type="similarity">
    <text evidence="7">Belongs to the DNA mismatch repair MutS family. MutS2 subfamily.</text>
</comment>
<dbReference type="Gene3D" id="3.30.1370.110">
    <property type="match status" value="1"/>
</dbReference>
<dbReference type="Pfam" id="PF01713">
    <property type="entry name" value="Smr"/>
    <property type="match status" value="1"/>
</dbReference>
<dbReference type="HAMAP" id="MF_00092">
    <property type="entry name" value="MutS2"/>
    <property type="match status" value="1"/>
</dbReference>
<dbReference type="GO" id="GO:0016887">
    <property type="term" value="F:ATP hydrolysis activity"/>
    <property type="evidence" value="ECO:0007669"/>
    <property type="project" value="InterPro"/>
</dbReference>
<keyword evidence="7 11" id="KW-0255">Endonuclease</keyword>
<feature type="domain" description="Smr" evidence="10">
    <location>
        <begin position="702"/>
        <end position="777"/>
    </location>
</feature>
<keyword evidence="2 7" id="KW-0547">Nucleotide-binding</keyword>
<dbReference type="InterPro" id="IPR005747">
    <property type="entry name" value="MutS2"/>
</dbReference>
<dbReference type="InterPro" id="IPR046893">
    <property type="entry name" value="MSSS"/>
</dbReference>
<evidence type="ECO:0000313" key="11">
    <source>
        <dbReference type="EMBL" id="UNO48198.1"/>
    </source>
</evidence>
<evidence type="ECO:0000256" key="4">
    <source>
        <dbReference type="ARBA" id="ARBA00022840"/>
    </source>
</evidence>
<evidence type="ECO:0000256" key="2">
    <source>
        <dbReference type="ARBA" id="ARBA00022741"/>
    </source>
</evidence>
<dbReference type="Pfam" id="PF20297">
    <property type="entry name" value="MSSS"/>
    <property type="match status" value="1"/>
</dbReference>
<dbReference type="PANTHER" id="PTHR48466">
    <property type="entry name" value="OS10G0509000 PROTEIN-RELATED"/>
    <property type="match status" value="1"/>
</dbReference>
<dbReference type="SUPFAM" id="SSF160443">
    <property type="entry name" value="SMR domain-like"/>
    <property type="match status" value="1"/>
</dbReference>
<dbReference type="GO" id="GO:0004519">
    <property type="term" value="F:endonuclease activity"/>
    <property type="evidence" value="ECO:0007669"/>
    <property type="project" value="UniProtKB-UniRule"/>
</dbReference>
<evidence type="ECO:0000313" key="12">
    <source>
        <dbReference type="Proteomes" id="UP000829401"/>
    </source>
</evidence>
<dbReference type="InterPro" id="IPR007696">
    <property type="entry name" value="DNA_mismatch_repair_MutS_core"/>
</dbReference>
<evidence type="ECO:0000256" key="3">
    <source>
        <dbReference type="ARBA" id="ARBA00022801"/>
    </source>
</evidence>
<evidence type="ECO:0000256" key="6">
    <source>
        <dbReference type="ARBA" id="ARBA00023125"/>
    </source>
</evidence>
<dbReference type="PROSITE" id="PS00486">
    <property type="entry name" value="DNA_MISMATCH_REPAIR_2"/>
    <property type="match status" value="1"/>
</dbReference>
<dbReference type="Proteomes" id="UP000829401">
    <property type="component" value="Chromosome"/>
</dbReference>
<dbReference type="GO" id="GO:0006298">
    <property type="term" value="P:mismatch repair"/>
    <property type="evidence" value="ECO:0007669"/>
    <property type="project" value="InterPro"/>
</dbReference>
<dbReference type="InterPro" id="IPR027417">
    <property type="entry name" value="P-loop_NTPase"/>
</dbReference>
<evidence type="ECO:0000256" key="1">
    <source>
        <dbReference type="ARBA" id="ARBA00022730"/>
    </source>
</evidence>
<proteinExistence type="inferred from homology"/>
<keyword evidence="1 7" id="KW-0699">rRNA-binding</keyword>
<dbReference type="GO" id="GO:0072344">
    <property type="term" value="P:rescue of stalled ribosome"/>
    <property type="evidence" value="ECO:0007669"/>
    <property type="project" value="UniProtKB-UniRule"/>
</dbReference>
<evidence type="ECO:0000259" key="10">
    <source>
        <dbReference type="PROSITE" id="PS50828"/>
    </source>
</evidence>
<feature type="binding site" evidence="7">
    <location>
        <begin position="330"/>
        <end position="337"/>
    </location>
    <ligand>
        <name>ATP</name>
        <dbReference type="ChEBI" id="CHEBI:30616"/>
    </ligand>
</feature>
<dbReference type="PIRSF" id="PIRSF005814">
    <property type="entry name" value="MutS_YshD"/>
    <property type="match status" value="1"/>
</dbReference>
<sequence length="778" mass="85981">MLERSLRALEYKYIQEQIAQYAMSSLGKRAALSMQPFTQMSDAEVELQAVDESLRCLLRAGGPPFSGITDIRADLQRAKVGGTLSAERLLAVAQLIHGGRQFRQYVQHAAELVEVEHLVQLLERMVDARRTEQEIRSAIDDDAQVLDNASKTLHELRTERRKAEGQVRTVLDRMLRSNQKVLQEPIIAMRGSHFCLPVRVEHKNQVNGIVRDVSASGSTVYIEPQAVVDISNKVRELEILEEREIERILLQLSQTVAVVADELLGNVEVLETVDLWFAKAGYAKALHAKRPTLTEGVWRLYGARHPQLNRDAVPVDVTLGDDYHLLIVTGPNTGGKTVTLKTIGLLTLMAMSGCFLPTERESEIGFCSDIFVDIGDEQSIEQSLSTFSAHMTNIIHMLSAVRKDSLVLLDELGAGTDPAEGSALAIAILNRLCEVGCRVIATTHYAELKGYAFHNPHAMNASMEFDVESLRPTYRLLVGVPGRSNALAIAARLGLPEDILAEAREHVAETDVHVEELIGKLEQARRAAEQAASEAQASREESERLREQWEAKSNRLEAEAEAIRQRAQQEAARVVEQAQQESEKIIRELRQMRSAAGVKDHQLVELRKSLEGLVPEQRAGKRASASSTKSKLTVGARVRVISLGQKGDIVEVSGDGSTAMVQLGLMRMKVGASDIEVLQEKQQEQTVRHTRKGVAKDIRMELDVRGETVEEAIRRIDKYLDDAVVSGLPRVVIIHGKGTGALRNAVRRHLQHHPQVKSSVPGGQGEGDDGVTVVTVRM</sequence>
<dbReference type="CDD" id="cd06503">
    <property type="entry name" value="ATP-synt_Fo_b"/>
    <property type="match status" value="1"/>
</dbReference>
<dbReference type="GO" id="GO:0019843">
    <property type="term" value="F:rRNA binding"/>
    <property type="evidence" value="ECO:0007669"/>
    <property type="project" value="UniProtKB-UniRule"/>
</dbReference>
<organism evidence="11 12">
    <name type="scientific">Alicyclobacillus acidoterrestris (strain ATCC 49025 / DSM 3922 / CIP 106132 / NCIMB 13137 / GD3B)</name>
    <dbReference type="NCBI Taxonomy" id="1356854"/>
    <lineage>
        <taxon>Bacteria</taxon>
        <taxon>Bacillati</taxon>
        <taxon>Bacillota</taxon>
        <taxon>Bacilli</taxon>
        <taxon>Bacillales</taxon>
        <taxon>Alicyclobacillaceae</taxon>
        <taxon>Alicyclobacillus</taxon>
    </lineage>
</organism>
<dbReference type="Gene3D" id="3.40.50.300">
    <property type="entry name" value="P-loop containing nucleotide triphosphate hydrolases"/>
    <property type="match status" value="1"/>
</dbReference>
<feature type="compositionally biased region" description="Basic and acidic residues" evidence="9">
    <location>
        <begin position="537"/>
        <end position="548"/>
    </location>
</feature>
<keyword evidence="5 7" id="KW-0694">RNA-binding</keyword>
<dbReference type="EMBL" id="CP080467">
    <property type="protein sequence ID" value="UNO48198.1"/>
    <property type="molecule type" value="Genomic_DNA"/>
</dbReference>
<protein>
    <recommendedName>
        <fullName evidence="7">Endonuclease MutS2</fullName>
        <ecNumber evidence="7">3.1.-.-</ecNumber>
    </recommendedName>
    <alternativeName>
        <fullName evidence="7">Ribosome-associated protein quality control-upstream factor</fullName>
        <shortName evidence="7">RQC-upstream factor</shortName>
        <shortName evidence="7">RqcU</shortName>
        <ecNumber evidence="7">3.6.4.-</ecNumber>
    </alternativeName>
</protein>
<feature type="region of interest" description="Disordered" evidence="9">
    <location>
        <begin position="529"/>
        <end position="548"/>
    </location>
</feature>
<dbReference type="GO" id="GO:0043023">
    <property type="term" value="F:ribosomal large subunit binding"/>
    <property type="evidence" value="ECO:0007669"/>
    <property type="project" value="UniProtKB-UniRule"/>
</dbReference>
<dbReference type="KEGG" id="aaco:K1I37_16175"/>
<dbReference type="AlphaFoldDB" id="A0A9E6ZGJ3"/>
<reference evidence="12" key="1">
    <citation type="journal article" date="2022" name="G3 (Bethesda)">
        <title>Unveiling the complete genome sequence of Alicyclobacillus acidoterrestris DSM 3922T, a taint-producing strain.</title>
        <authorList>
            <person name="Leonardo I.C."/>
            <person name="Barreto Crespo M.T."/>
            <person name="Gaspar F.B."/>
        </authorList>
    </citation>
    <scope>NUCLEOTIDE SEQUENCE [LARGE SCALE GENOMIC DNA]</scope>
    <source>
        <strain evidence="12">DSM 3922</strain>
    </source>
</reference>
<dbReference type="InterPro" id="IPR036187">
    <property type="entry name" value="DNA_mismatch_repair_MutS_sf"/>
</dbReference>
<comment type="function">
    <text evidence="7">Acts as a ribosome collision sensor, splitting the ribosome into its 2 subunits. Detects stalled/collided 70S ribosomes which it binds and splits by an ATP-hydrolysis driven conformational change. Acts upstream of the ribosome quality control system (RQC), a ribosome-associated complex that mediates the extraction of incompletely synthesized nascent chains from stalled ribosomes and their subsequent degradation. Probably generates substrates for RQC.</text>
</comment>